<dbReference type="Proteomes" id="UP000248326">
    <property type="component" value="Unassembled WGS sequence"/>
</dbReference>
<keyword evidence="3" id="KW-1185">Reference proteome</keyword>
<proteinExistence type="predicted"/>
<accession>A0A318SAN9</accession>
<gene>
    <name evidence="2" type="ORF">DES52_10984</name>
</gene>
<feature type="domain" description="Calcineurin-like phosphoesterase" evidence="1">
    <location>
        <begin position="8"/>
        <end position="220"/>
    </location>
</feature>
<dbReference type="PANTHER" id="PTHR46546:SF4">
    <property type="entry name" value="SHEWANELLA-LIKE PROTEIN PHOSPHATASE 1"/>
    <property type="match status" value="1"/>
</dbReference>
<evidence type="ECO:0000313" key="3">
    <source>
        <dbReference type="Proteomes" id="UP000248326"/>
    </source>
</evidence>
<evidence type="ECO:0000313" key="2">
    <source>
        <dbReference type="EMBL" id="PYE53311.1"/>
    </source>
</evidence>
<sequence length="283" mass="31111">MTTLTRALWVVGDVHGELSKLQGLLHGAGLVDEAGFWVGGVNVLVSVGDLVDRGPDGVGVVEYLMRLEHEAAAAGGRVYVLLGNHEPLLIGAYTFGSEWRDVRGRSFLERWRLNRGQTSDLQRLQPRHLEWLRKRPGVVRLGPYLFLHADTDAYLRYGRDLQSVNVALWNTLGSNDPIVLDALVRDLSERGVFMEEGGSSRALTMLATYGGERLVHGHTPISYVLSVEPQLVHSPLLYAEGTCLNVDGGLAYHRSAGFLVRLGKSGIDKIVKPKLDRTVGRPS</sequence>
<protein>
    <submittedName>
        <fullName evidence="2">Calcineurin-like phosphoesterase family protein</fullName>
    </submittedName>
</protein>
<name>A0A318SAN9_9DEIO</name>
<reference evidence="2 3" key="1">
    <citation type="submission" date="2018-06" db="EMBL/GenBank/DDBJ databases">
        <title>Genomic Encyclopedia of Type Strains, Phase IV (KMG-IV): sequencing the most valuable type-strain genomes for metagenomic binning, comparative biology and taxonomic classification.</title>
        <authorList>
            <person name="Goeker M."/>
        </authorList>
    </citation>
    <scope>NUCLEOTIDE SEQUENCE [LARGE SCALE GENOMIC DNA]</scope>
    <source>
        <strain evidence="2 3">DSM 18048</strain>
    </source>
</reference>
<organism evidence="2 3">
    <name type="scientific">Deinococcus yavapaiensis KR-236</name>
    <dbReference type="NCBI Taxonomy" id="694435"/>
    <lineage>
        <taxon>Bacteria</taxon>
        <taxon>Thermotogati</taxon>
        <taxon>Deinococcota</taxon>
        <taxon>Deinococci</taxon>
        <taxon>Deinococcales</taxon>
        <taxon>Deinococcaceae</taxon>
        <taxon>Deinococcus</taxon>
    </lineage>
</organism>
<dbReference type="Gene3D" id="3.60.21.10">
    <property type="match status" value="1"/>
</dbReference>
<dbReference type="Pfam" id="PF00149">
    <property type="entry name" value="Metallophos"/>
    <property type="match status" value="1"/>
</dbReference>
<evidence type="ECO:0000259" key="1">
    <source>
        <dbReference type="Pfam" id="PF00149"/>
    </source>
</evidence>
<dbReference type="InterPro" id="IPR004843">
    <property type="entry name" value="Calcineurin-like_PHP"/>
</dbReference>
<dbReference type="SUPFAM" id="SSF56300">
    <property type="entry name" value="Metallo-dependent phosphatases"/>
    <property type="match status" value="1"/>
</dbReference>
<comment type="caution">
    <text evidence="2">The sequence shown here is derived from an EMBL/GenBank/DDBJ whole genome shotgun (WGS) entry which is preliminary data.</text>
</comment>
<dbReference type="EMBL" id="QJSX01000009">
    <property type="protein sequence ID" value="PYE53311.1"/>
    <property type="molecule type" value="Genomic_DNA"/>
</dbReference>
<dbReference type="InterPro" id="IPR029052">
    <property type="entry name" value="Metallo-depent_PP-like"/>
</dbReference>
<dbReference type="GO" id="GO:0016787">
    <property type="term" value="F:hydrolase activity"/>
    <property type="evidence" value="ECO:0007669"/>
    <property type="project" value="InterPro"/>
</dbReference>
<dbReference type="RefSeq" id="WP_170131035.1">
    <property type="nucleotide sequence ID" value="NZ_QJSX01000009.1"/>
</dbReference>
<dbReference type="PANTHER" id="PTHR46546">
    <property type="entry name" value="SHEWANELLA-LIKE PROTEIN PHOSPHATASE 1"/>
    <property type="match status" value="1"/>
</dbReference>
<dbReference type="AlphaFoldDB" id="A0A318SAN9"/>